<gene>
    <name evidence="3" type="ORF">METZ01_LOCUS377419</name>
</gene>
<dbReference type="InterPro" id="IPR025668">
    <property type="entry name" value="Tnp_DDE_dom"/>
</dbReference>
<protein>
    <recommendedName>
        <fullName evidence="2">Transposase DDE domain-containing protein</fullName>
    </recommendedName>
</protein>
<dbReference type="EMBL" id="UINC01138549">
    <property type="protein sequence ID" value="SVD24565.1"/>
    <property type="molecule type" value="Genomic_DNA"/>
</dbReference>
<feature type="region of interest" description="Disordered" evidence="1">
    <location>
        <begin position="112"/>
        <end position="137"/>
    </location>
</feature>
<feature type="compositionally biased region" description="Low complexity" evidence="1">
    <location>
        <begin position="125"/>
        <end position="135"/>
    </location>
</feature>
<sequence>VIIEPVFGQIKAGLGFRNFLLRGLAKRQGEWKLVCLTHNLLKLFRSGALAVGYNARLGDVRHGFRVHAKPRLHVLAPASTSFTRGLESNRTTTGILIVSDLTGYATQRLSGHAASSAGPGNCDASSSRRVVSSGSHKQRLCRLKNGSVPAWN</sequence>
<feature type="non-terminal residue" evidence="3">
    <location>
        <position position="1"/>
    </location>
</feature>
<accession>A0A382TS28</accession>
<evidence type="ECO:0000256" key="1">
    <source>
        <dbReference type="SAM" id="MobiDB-lite"/>
    </source>
</evidence>
<name>A0A382TS28_9ZZZZ</name>
<reference evidence="3" key="1">
    <citation type="submission" date="2018-05" db="EMBL/GenBank/DDBJ databases">
        <authorList>
            <person name="Lanie J.A."/>
            <person name="Ng W.-L."/>
            <person name="Kazmierczak K.M."/>
            <person name="Andrzejewski T.M."/>
            <person name="Davidsen T.M."/>
            <person name="Wayne K.J."/>
            <person name="Tettelin H."/>
            <person name="Glass J.I."/>
            <person name="Rusch D."/>
            <person name="Podicherti R."/>
            <person name="Tsui H.-C.T."/>
            <person name="Winkler M.E."/>
        </authorList>
    </citation>
    <scope>NUCLEOTIDE SEQUENCE</scope>
</reference>
<evidence type="ECO:0000259" key="2">
    <source>
        <dbReference type="Pfam" id="PF13751"/>
    </source>
</evidence>
<proteinExistence type="predicted"/>
<feature type="non-terminal residue" evidence="3">
    <location>
        <position position="152"/>
    </location>
</feature>
<dbReference type="AlphaFoldDB" id="A0A382TS28"/>
<feature type="domain" description="Transposase DDE" evidence="2">
    <location>
        <begin position="3"/>
        <end position="43"/>
    </location>
</feature>
<organism evidence="3">
    <name type="scientific">marine metagenome</name>
    <dbReference type="NCBI Taxonomy" id="408172"/>
    <lineage>
        <taxon>unclassified sequences</taxon>
        <taxon>metagenomes</taxon>
        <taxon>ecological metagenomes</taxon>
    </lineage>
</organism>
<evidence type="ECO:0000313" key="3">
    <source>
        <dbReference type="EMBL" id="SVD24565.1"/>
    </source>
</evidence>
<dbReference type="Pfam" id="PF13751">
    <property type="entry name" value="DDE_Tnp_1_6"/>
    <property type="match status" value="1"/>
</dbReference>